<name>A0ABY5L8Z4_9SPHN</name>
<dbReference type="Proteomes" id="UP001058533">
    <property type="component" value="Chromosome"/>
</dbReference>
<evidence type="ECO:0000313" key="2">
    <source>
        <dbReference type="Proteomes" id="UP001058533"/>
    </source>
</evidence>
<sequence>MSLGNCIPGMVERGEIDAARGRRMSALFEQLETEFAKRMSPEAAAAQASEETLKQLVAQSALKKRQTMLQVSAQKRALADLGKFKGESGYAGIRAMMDGDARAPYENIVRRAEAIDFQAQADLSDFIQRHRRDFLGQPKDREGVSDVVRELHGQSTGNARSKVFADAVTDVFERLRQRFNAAGGNIGKLKGFGLTHTHDPLKVRRAGYAKWREDVLRELDTAAMRDPDTGGKLTEERLSDVLRNTYEAIRTGGLIGEAEATFAGELKLASTRADHREFVFRDGDAWMRYDAVYGTGAPFNAILGHIRGMASDIAALERFGPNPNATVRLLLDTVDRAEAASDKLRPGVVAGTSGGRERTERLWDYLQGRYNVPVLAEGWMERPSYIALKGVSGARDLLTASLLGSAPLSAISDINTQLMTRKLVGLPQTNVLAGYLRQLNPASSRDRKLAIRLGLGMRDASRALLGLSRYYGETHGPQITSVIADDVLRVSGLNKWTEAGQRAFGLDLLGELGDNRGLVFGKLPEKLRTGMERYGIDARQWEAIRTAPPERLSGAEWVNARNVQDPEASGRLMDFVLGETSAAVQESSASARSFMIAGTRPGTLQGEFLRNSFQFKSFAFSLMMQQGQRMAMLGPYRAAAYGGQFFVGMTLFGAAAIQLREIAKGRDPRPMDDEEFWADAALQGGGLGIFGDLIGSVSSDRINSLAGFALGPMYGLVNDTRSAIRTALPNERDDGTVREGNPGKAATRFAKRYTPGGNIWYLRAAYERTILDRLAEETDPDYLNSKFELEQWARDNGQEYWWAPGTEVPKRGPRLENAVRSR</sequence>
<proteinExistence type="predicted"/>
<protein>
    <submittedName>
        <fullName evidence="1">Uncharacterized protein</fullName>
    </submittedName>
</protein>
<accession>A0ABY5L8Z4</accession>
<dbReference type="EMBL" id="CP101740">
    <property type="protein sequence ID" value="UUL83454.1"/>
    <property type="molecule type" value="Genomic_DNA"/>
</dbReference>
<organism evidence="1 2">
    <name type="scientific">Sphingomonas qomolangmaensis</name>
    <dbReference type="NCBI Taxonomy" id="2918765"/>
    <lineage>
        <taxon>Bacteria</taxon>
        <taxon>Pseudomonadati</taxon>
        <taxon>Pseudomonadota</taxon>
        <taxon>Alphaproteobacteria</taxon>
        <taxon>Sphingomonadales</taxon>
        <taxon>Sphingomonadaceae</taxon>
        <taxon>Sphingomonas</taxon>
    </lineage>
</organism>
<evidence type="ECO:0000313" key="1">
    <source>
        <dbReference type="EMBL" id="UUL83454.1"/>
    </source>
</evidence>
<dbReference type="RefSeq" id="WP_256507293.1">
    <property type="nucleotide sequence ID" value="NZ_CP101740.1"/>
</dbReference>
<gene>
    <name evidence="1" type="ORF">NMP03_04285</name>
</gene>
<reference evidence="1" key="1">
    <citation type="submission" date="2022-07" db="EMBL/GenBank/DDBJ databases">
        <title>Sphingomonas sp. nov., a novel bacterium isolated from the north slope of the Mount Everest.</title>
        <authorList>
            <person name="Cui X."/>
            <person name="Liu Y."/>
        </authorList>
    </citation>
    <scope>NUCLEOTIDE SEQUENCE</scope>
    <source>
        <strain evidence="1">S5-59</strain>
    </source>
</reference>
<keyword evidence="2" id="KW-1185">Reference proteome</keyword>